<proteinExistence type="predicted"/>
<comment type="caution">
    <text evidence="1">The sequence shown here is derived from an EMBL/GenBank/DDBJ whole genome shotgun (WGS) entry which is preliminary data.</text>
</comment>
<reference evidence="1 2" key="1">
    <citation type="submission" date="2019-12" db="EMBL/GenBank/DDBJ databases">
        <title>Comparative genomics gives insights into the taxonomy of the Azoarcus-Aromatoleum group and reveals separate origins of nif in the plant-associated Azoarcus and non-plant-associated Aromatoleum sub-groups.</title>
        <authorList>
            <person name="Lafos M."/>
            <person name="Maluk M."/>
            <person name="Batista M."/>
            <person name="Junghare M."/>
            <person name="Carmona M."/>
            <person name="Faoro H."/>
            <person name="Cruz L.M."/>
            <person name="Battistoni F."/>
            <person name="De Souza E."/>
            <person name="Pedrosa F."/>
            <person name="Chen W.-M."/>
            <person name="Poole P.S."/>
            <person name="Dixon R.A."/>
            <person name="James E.K."/>
        </authorList>
    </citation>
    <scope>NUCLEOTIDE SEQUENCE [LARGE SCALE GENOMIC DNA]</scope>
    <source>
        <strain evidence="1 2">PbN1</strain>
    </source>
</reference>
<sequence>MNYDLMWVLVREGDVLASARTQAPRRVPIEAEWRAHCTDYLRTRLLCHASGLATTEVIWPLACRARDEPAAFWAILQRVRTAFNHALASALNRLCELLPEAGADQMEIPVGADGDVDWQEALFPMAAALLTYLADRMVEGADHADVARHPPFPEDAVHDALTELATLLSDRLTGQSPFFDASARSVHIPNDPTLKSALAAGEQLVLVPVRRIGP</sequence>
<gene>
    <name evidence="1" type="ORF">GPA24_09330</name>
</gene>
<organism evidence="1 2">
    <name type="scientific">Aromatoleum bremense</name>
    <dbReference type="NCBI Taxonomy" id="76115"/>
    <lineage>
        <taxon>Bacteria</taxon>
        <taxon>Pseudomonadati</taxon>
        <taxon>Pseudomonadota</taxon>
        <taxon>Betaproteobacteria</taxon>
        <taxon>Rhodocyclales</taxon>
        <taxon>Rhodocyclaceae</taxon>
        <taxon>Aromatoleum</taxon>
    </lineage>
</organism>
<accession>A0ABX1NUQ4</accession>
<keyword evidence="2" id="KW-1185">Reference proteome</keyword>
<dbReference type="RefSeq" id="WP_169202380.1">
    <property type="nucleotide sequence ID" value="NZ_CP059467.1"/>
</dbReference>
<protein>
    <submittedName>
        <fullName evidence="1">Uncharacterized protein</fullName>
    </submittedName>
</protein>
<dbReference type="EMBL" id="WTVP01000021">
    <property type="protein sequence ID" value="NMG15744.1"/>
    <property type="molecule type" value="Genomic_DNA"/>
</dbReference>
<evidence type="ECO:0000313" key="2">
    <source>
        <dbReference type="Proteomes" id="UP000633943"/>
    </source>
</evidence>
<evidence type="ECO:0000313" key="1">
    <source>
        <dbReference type="EMBL" id="NMG15744.1"/>
    </source>
</evidence>
<dbReference type="Proteomes" id="UP000633943">
    <property type="component" value="Unassembled WGS sequence"/>
</dbReference>
<name>A0ABX1NUQ4_9RHOO</name>